<dbReference type="EMBL" id="JBHSOG010000094">
    <property type="protein sequence ID" value="MFC5771306.1"/>
    <property type="molecule type" value="Genomic_DNA"/>
</dbReference>
<gene>
    <name evidence="5" type="ORF">ACFPTN_18150</name>
</gene>
<sequence length="1459" mass="155323">MRRLHLALFGLIAGFGSTAAVADIDIASQPVFLNPPDPRIMLLMSRDHELSKKAYNDYSDLNGDGRLDITYDNAIDYYGYFDSAKCYTYSDTNSRFEPAGAATNHQCSSQWSGNFLNWVSMTRMDVLRKTLYGGLRSSDNTGTALGSTVLERAMLPNDVHAFAKAFAPAGGATEVARYTPYSRSAVSFCNVTNATDGMSAGTTTSPKILVANGSYPLWGMTANPQCAVGGDADRPNAVRATLTARVAVCVSGMMEANCTAYGTSNYKPTGLLQKYGEKSVIGRVRFGLMTGSYTKNKSGGVLRKNTSWLTGNDLSANDEVNSATGQFINQAATDAGIINTINRTRIAGWSFGSTVHENACNSPGILNFNNGECVDWGNPLSEMYLESLRYFSGATAPTSAFDSTSSETTHIPSLPKVTWSDPLPSSEWCALSNVVVLSTGLNSFDRDELTGHGISGLDVAALTNEVGTTEGISGSYLIGRNGTDRTDNDQCSGKPLSSLTDADGICPEVPSLKGGYSIAGLAYSNLKVDLRPGYRTLRTRRWGDTRNSNYNADYTARQPMGTYTVSLAESLPRLEIPVTGGQVTFLPACMANSNGNATATSSGWRACSLTDMRIVDLATDANGKPTSGTIDVSWEDSTWGNDYDMDGVQRIFFNANGGNLVLTTHILRTSAGHAMRFGYTVTGSTDDGAHFPVLVRGNYNVSTNNPSPYPTAATGGTYPRGASTARQLENPLWYAAKYGTALEDKDGNGHPDWDNDGDGVPDNFFKVTNPAGLSTALGEVFEAAATADASASAIATNSTRLDTNTHVYQAIFHTPAWTGEFKAIPLTATGTLGTVAWEAGSRIPAAASRNIYTWNSRAWNDSTGAGASFTWSSITGPAATTGTQQNRLGSEAVLDYIRGDRTNEQPGGTFRARSSLLGDIVNSDPHYVAGGSFGYDLPATSTRWTETLKTAYTTFRTGTRATRKPMIYVGANDGMLHAFNASNTTAQGGGAEVFAYVPNAVIGNLPRLASPTYRHQYYVDGPANSGDAYLGDAWKTVLVGTLGGGGKAVFALDITNVTDSSGSNTFGGSNVIWEYAGTDNTSGTDHSADMGYIMGRAHVARLNDGNWYAVFGNGYNSTNQRAVLFLVPLDRSLGLPVRKIRTVRLETDTDTDNGMSEPALLDVNGDRIIDVIYAGDLKGNLWKFDLSNSNAGNWGSAYHSGSTPAPLFRAMIGTTPQPITSALEIGVPPSSVSGYMIYFGTGRYLGNSDITTTATQSAYGILDSGAVVSGRGALQQQTFIYQGARTSTDSSEVRVASNNAVAYTGTSAKRGWYIDLVLPNSTTSVGERIVTYPILRHGRVILTSIVPSSGACDQGGYSWITELDALTGGRLSYSVFDYTDDNLFNSADYARYGSGDEAAENPVTSRKLGTEGLLKAPTVISAGEREYKVGSGTGGGVVVITEKGMQGNPRSSWRQLFVR</sequence>
<evidence type="ECO:0000256" key="1">
    <source>
        <dbReference type="ARBA" id="ARBA00022723"/>
    </source>
</evidence>
<evidence type="ECO:0000313" key="5">
    <source>
        <dbReference type="EMBL" id="MFC5771306.1"/>
    </source>
</evidence>
<protein>
    <submittedName>
        <fullName evidence="5">Pilus assembly protein</fullName>
    </submittedName>
</protein>
<dbReference type="Proteomes" id="UP001595974">
    <property type="component" value="Unassembled WGS sequence"/>
</dbReference>
<dbReference type="RefSeq" id="WP_096448180.1">
    <property type="nucleotide sequence ID" value="NZ_JBHSOG010000094.1"/>
</dbReference>
<keyword evidence="1" id="KW-0479">Metal-binding</keyword>
<feature type="signal peptide" evidence="3">
    <location>
        <begin position="1"/>
        <end position="22"/>
    </location>
</feature>
<dbReference type="Pfam" id="PF05567">
    <property type="entry name" value="T4P_PilY1"/>
    <property type="match status" value="1"/>
</dbReference>
<proteinExistence type="predicted"/>
<organism evidence="5 6">
    <name type="scientific">Thauera sinica</name>
    <dbReference type="NCBI Taxonomy" id="2665146"/>
    <lineage>
        <taxon>Bacteria</taxon>
        <taxon>Pseudomonadati</taxon>
        <taxon>Pseudomonadota</taxon>
        <taxon>Betaproteobacteria</taxon>
        <taxon>Rhodocyclales</taxon>
        <taxon>Zoogloeaceae</taxon>
        <taxon>Thauera</taxon>
    </lineage>
</organism>
<keyword evidence="3" id="KW-0732">Signal</keyword>
<accession>A0ABW1AVP6</accession>
<keyword evidence="2" id="KW-0106">Calcium</keyword>
<evidence type="ECO:0000256" key="2">
    <source>
        <dbReference type="ARBA" id="ARBA00022837"/>
    </source>
</evidence>
<name>A0ABW1AVP6_9RHOO</name>
<dbReference type="InterPro" id="IPR008707">
    <property type="entry name" value="B-propeller_PilY1"/>
</dbReference>
<feature type="domain" description="PilY1 beta-propeller" evidence="4">
    <location>
        <begin position="917"/>
        <end position="1278"/>
    </location>
</feature>
<reference evidence="6" key="1">
    <citation type="journal article" date="2019" name="Int. J. Syst. Evol. Microbiol.">
        <title>The Global Catalogue of Microorganisms (GCM) 10K type strain sequencing project: providing services to taxonomists for standard genome sequencing and annotation.</title>
        <authorList>
            <consortium name="The Broad Institute Genomics Platform"/>
            <consortium name="The Broad Institute Genome Sequencing Center for Infectious Disease"/>
            <person name="Wu L."/>
            <person name="Ma J."/>
        </authorList>
    </citation>
    <scope>NUCLEOTIDE SEQUENCE [LARGE SCALE GENOMIC DNA]</scope>
    <source>
        <strain evidence="6">SHR3</strain>
    </source>
</reference>
<evidence type="ECO:0000256" key="3">
    <source>
        <dbReference type="SAM" id="SignalP"/>
    </source>
</evidence>
<evidence type="ECO:0000313" key="6">
    <source>
        <dbReference type="Proteomes" id="UP001595974"/>
    </source>
</evidence>
<keyword evidence="6" id="KW-1185">Reference proteome</keyword>
<evidence type="ECO:0000259" key="4">
    <source>
        <dbReference type="Pfam" id="PF05567"/>
    </source>
</evidence>
<feature type="chain" id="PRO_5045181515" evidence="3">
    <location>
        <begin position="23"/>
        <end position="1459"/>
    </location>
</feature>
<comment type="caution">
    <text evidence="5">The sequence shown here is derived from an EMBL/GenBank/DDBJ whole genome shotgun (WGS) entry which is preliminary data.</text>
</comment>